<dbReference type="SUPFAM" id="SSF81811">
    <property type="entry name" value="Helical domain of Sec23/24"/>
    <property type="match status" value="1"/>
</dbReference>
<keyword evidence="3" id="KW-1185">Reference proteome</keyword>
<sequence>MRMHNLALSTSANASDIFRLADLDTYMNWLSKTCLQATLTRNTAQIVADVTAKVAHTLTGYRRLCTGGAQGANPGELVLPETIKLLPLYAQCLFKLDAIRPARNSTIDDRCYMMYLLNGMGVEQSNKLIYPTIIPLHSGSLDPSAQLPVAIRCSAERLLPDSAYFIHNGLRVTRQGDLSEAWVKRLMYEDRDDCGNATYVEYLCHIHKEVRSMLK</sequence>
<accession>A0A3P7MC03</accession>
<dbReference type="GO" id="GO:0070971">
    <property type="term" value="C:endoplasmic reticulum exit site"/>
    <property type="evidence" value="ECO:0007669"/>
    <property type="project" value="TreeGrafter"/>
</dbReference>
<dbReference type="Pfam" id="PF04815">
    <property type="entry name" value="Sec23_helical"/>
    <property type="match status" value="1"/>
</dbReference>
<dbReference type="InterPro" id="IPR006900">
    <property type="entry name" value="Sec23/24_helical_dom"/>
</dbReference>
<evidence type="ECO:0000259" key="1">
    <source>
        <dbReference type="Pfam" id="PF04815"/>
    </source>
</evidence>
<dbReference type="GO" id="GO:0030127">
    <property type="term" value="C:COPII vesicle coat"/>
    <property type="evidence" value="ECO:0007669"/>
    <property type="project" value="InterPro"/>
</dbReference>
<reference evidence="2 3" key="1">
    <citation type="submission" date="2018-11" db="EMBL/GenBank/DDBJ databases">
        <authorList>
            <consortium name="Pathogen Informatics"/>
        </authorList>
    </citation>
    <scope>NUCLEOTIDE SEQUENCE [LARGE SCALE GENOMIC DNA]</scope>
</reference>
<gene>
    <name evidence="2" type="ORF">DILT_LOCUS14929</name>
</gene>
<dbReference type="GO" id="GO:0008270">
    <property type="term" value="F:zinc ion binding"/>
    <property type="evidence" value="ECO:0007669"/>
    <property type="project" value="TreeGrafter"/>
</dbReference>
<dbReference type="EMBL" id="UYRU01076516">
    <property type="protein sequence ID" value="VDN27035.1"/>
    <property type="molecule type" value="Genomic_DNA"/>
</dbReference>
<dbReference type="AlphaFoldDB" id="A0A3P7MC03"/>
<dbReference type="GO" id="GO:0006886">
    <property type="term" value="P:intracellular protein transport"/>
    <property type="evidence" value="ECO:0007669"/>
    <property type="project" value="InterPro"/>
</dbReference>
<dbReference type="PANTHER" id="PTHR13803:SF4">
    <property type="entry name" value="SECRETORY 24CD, ISOFORM C"/>
    <property type="match status" value="1"/>
</dbReference>
<protein>
    <recommendedName>
        <fullName evidence="1">Sec23/Sec24 helical domain-containing protein</fullName>
    </recommendedName>
</protein>
<dbReference type="InterPro" id="IPR036175">
    <property type="entry name" value="Sec23/24_helical_dom_sf"/>
</dbReference>
<proteinExistence type="predicted"/>
<feature type="domain" description="Sec23/Sec24 helical" evidence="1">
    <location>
        <begin position="22"/>
        <end position="125"/>
    </location>
</feature>
<evidence type="ECO:0000313" key="2">
    <source>
        <dbReference type="EMBL" id="VDN27035.1"/>
    </source>
</evidence>
<dbReference type="OrthoDB" id="49016at2759"/>
<dbReference type="Gene3D" id="1.20.120.730">
    <property type="entry name" value="Sec23/Sec24 helical domain"/>
    <property type="match status" value="1"/>
</dbReference>
<dbReference type="Proteomes" id="UP000281553">
    <property type="component" value="Unassembled WGS sequence"/>
</dbReference>
<dbReference type="GO" id="GO:0000149">
    <property type="term" value="F:SNARE binding"/>
    <property type="evidence" value="ECO:0007669"/>
    <property type="project" value="TreeGrafter"/>
</dbReference>
<name>A0A3P7MC03_DIBLA</name>
<dbReference type="InterPro" id="IPR050550">
    <property type="entry name" value="SEC23_SEC24_subfamily"/>
</dbReference>
<organism evidence="2 3">
    <name type="scientific">Dibothriocephalus latus</name>
    <name type="common">Fish tapeworm</name>
    <name type="synonym">Diphyllobothrium latum</name>
    <dbReference type="NCBI Taxonomy" id="60516"/>
    <lineage>
        <taxon>Eukaryota</taxon>
        <taxon>Metazoa</taxon>
        <taxon>Spiralia</taxon>
        <taxon>Lophotrochozoa</taxon>
        <taxon>Platyhelminthes</taxon>
        <taxon>Cestoda</taxon>
        <taxon>Eucestoda</taxon>
        <taxon>Diphyllobothriidea</taxon>
        <taxon>Diphyllobothriidae</taxon>
        <taxon>Dibothriocephalus</taxon>
    </lineage>
</organism>
<evidence type="ECO:0000313" key="3">
    <source>
        <dbReference type="Proteomes" id="UP000281553"/>
    </source>
</evidence>
<dbReference type="PANTHER" id="PTHR13803">
    <property type="entry name" value="SEC24-RELATED PROTEIN"/>
    <property type="match status" value="1"/>
</dbReference>
<dbReference type="GO" id="GO:0090110">
    <property type="term" value="P:COPII-coated vesicle cargo loading"/>
    <property type="evidence" value="ECO:0007669"/>
    <property type="project" value="TreeGrafter"/>
</dbReference>